<feature type="non-terminal residue" evidence="1">
    <location>
        <position position="1"/>
    </location>
</feature>
<accession>A0AAW0SDK9</accession>
<dbReference type="EMBL" id="JARAKH010001187">
    <property type="protein sequence ID" value="KAK8373378.1"/>
    <property type="molecule type" value="Genomic_DNA"/>
</dbReference>
<evidence type="ECO:0000313" key="1">
    <source>
        <dbReference type="EMBL" id="KAK8373378.1"/>
    </source>
</evidence>
<protein>
    <submittedName>
        <fullName evidence="1">Uncharacterized protein</fullName>
    </submittedName>
</protein>
<sequence length="122" mass="14117">AERLMQLTLSERRKKIINGNILVAEILNLYPWIQTFDGIIKEFLRLEPQADEPDPRVAVLKGLEKYRLPIIAILKKKEKQFLCIWKPYLNSMATMKVNANACLVILGLLHLLGERKDSIFTK</sequence>
<keyword evidence="2" id="KW-1185">Reference proteome</keyword>
<proteinExistence type="predicted"/>
<organism evidence="1 2">
    <name type="scientific">Scylla paramamosain</name>
    <name type="common">Mud crab</name>
    <dbReference type="NCBI Taxonomy" id="85552"/>
    <lineage>
        <taxon>Eukaryota</taxon>
        <taxon>Metazoa</taxon>
        <taxon>Ecdysozoa</taxon>
        <taxon>Arthropoda</taxon>
        <taxon>Crustacea</taxon>
        <taxon>Multicrustacea</taxon>
        <taxon>Malacostraca</taxon>
        <taxon>Eumalacostraca</taxon>
        <taxon>Eucarida</taxon>
        <taxon>Decapoda</taxon>
        <taxon>Pleocyemata</taxon>
        <taxon>Brachyura</taxon>
        <taxon>Eubrachyura</taxon>
        <taxon>Portunoidea</taxon>
        <taxon>Portunidae</taxon>
        <taxon>Portuninae</taxon>
        <taxon>Scylla</taxon>
    </lineage>
</organism>
<evidence type="ECO:0000313" key="2">
    <source>
        <dbReference type="Proteomes" id="UP001487740"/>
    </source>
</evidence>
<reference evidence="1 2" key="1">
    <citation type="submission" date="2023-03" db="EMBL/GenBank/DDBJ databases">
        <title>High-quality genome of Scylla paramamosain provides insights in environmental adaptation.</title>
        <authorList>
            <person name="Zhang L."/>
        </authorList>
    </citation>
    <scope>NUCLEOTIDE SEQUENCE [LARGE SCALE GENOMIC DNA]</scope>
    <source>
        <strain evidence="1">LZ_2023a</strain>
        <tissue evidence="1">Muscle</tissue>
    </source>
</reference>
<dbReference type="Proteomes" id="UP001487740">
    <property type="component" value="Unassembled WGS sequence"/>
</dbReference>
<dbReference type="AlphaFoldDB" id="A0AAW0SDK9"/>
<gene>
    <name evidence="1" type="ORF">O3P69_014215</name>
</gene>
<feature type="non-terminal residue" evidence="1">
    <location>
        <position position="122"/>
    </location>
</feature>
<name>A0AAW0SDK9_SCYPA</name>
<comment type="caution">
    <text evidence="1">The sequence shown here is derived from an EMBL/GenBank/DDBJ whole genome shotgun (WGS) entry which is preliminary data.</text>
</comment>